<evidence type="ECO:0000313" key="2">
    <source>
        <dbReference type="Proteomes" id="UP000198525"/>
    </source>
</evidence>
<name>A0A1G8XG86_9GAMM</name>
<dbReference type="Proteomes" id="UP000198525">
    <property type="component" value="Unassembled WGS sequence"/>
</dbReference>
<proteinExistence type="predicted"/>
<organism evidence="1 2">
    <name type="scientific">Billgrantia gudaonensis</name>
    <dbReference type="NCBI Taxonomy" id="376427"/>
    <lineage>
        <taxon>Bacteria</taxon>
        <taxon>Pseudomonadati</taxon>
        <taxon>Pseudomonadota</taxon>
        <taxon>Gammaproteobacteria</taxon>
        <taxon>Oceanospirillales</taxon>
        <taxon>Halomonadaceae</taxon>
        <taxon>Billgrantia</taxon>
    </lineage>
</organism>
<protein>
    <submittedName>
        <fullName evidence="1">Uncharacterized protein</fullName>
    </submittedName>
</protein>
<dbReference type="OrthoDB" id="6170018at2"/>
<dbReference type="AlphaFoldDB" id="A0A1G8XG86"/>
<keyword evidence="2" id="KW-1185">Reference proteome</keyword>
<sequence length="83" mass="9598">MSTDLDRLRRLGHQHHLAEVLEAADELEHLRQAYQRNARWRDVLLGMSQLKRVSDQTIEVTFPSCRMAGVFEQLVDGIEEIAP</sequence>
<accession>A0A1G8XG86</accession>
<dbReference type="STRING" id="376427.SAMN04487954_10927"/>
<evidence type="ECO:0000313" key="1">
    <source>
        <dbReference type="EMBL" id="SDJ89407.1"/>
    </source>
</evidence>
<reference evidence="1 2" key="1">
    <citation type="submission" date="2016-10" db="EMBL/GenBank/DDBJ databases">
        <authorList>
            <person name="de Groot N.N."/>
        </authorList>
    </citation>
    <scope>NUCLEOTIDE SEQUENCE [LARGE SCALE GENOMIC DNA]</scope>
    <source>
        <strain evidence="1 2">CGMCC 1.6133</strain>
    </source>
</reference>
<dbReference type="RefSeq" id="WP_089686326.1">
    <property type="nucleotide sequence ID" value="NZ_FNES01000009.1"/>
</dbReference>
<gene>
    <name evidence="1" type="ORF">SAMN04487954_10927</name>
</gene>
<dbReference type="EMBL" id="FNES01000009">
    <property type="protein sequence ID" value="SDJ89407.1"/>
    <property type="molecule type" value="Genomic_DNA"/>
</dbReference>